<keyword evidence="1" id="KW-0812">Transmembrane</keyword>
<dbReference type="Pfam" id="PF09546">
    <property type="entry name" value="Spore_III_AE"/>
    <property type="match status" value="1"/>
</dbReference>
<dbReference type="EMBL" id="JPMD01000001">
    <property type="protein sequence ID" value="KEZ88886.1"/>
    <property type="molecule type" value="Genomic_DNA"/>
</dbReference>
<dbReference type="NCBIfam" id="TIGR02829">
    <property type="entry name" value="spore_III_AE"/>
    <property type="match status" value="1"/>
</dbReference>
<dbReference type="Proteomes" id="UP000028542">
    <property type="component" value="Unassembled WGS sequence"/>
</dbReference>
<protein>
    <submittedName>
        <fullName evidence="2">Stage III sporulation protein AE</fullName>
    </submittedName>
</protein>
<gene>
    <name evidence="2" type="ORF">IO99_01630</name>
</gene>
<dbReference type="eggNOG" id="ENOG502Z7PW">
    <property type="taxonomic scope" value="Bacteria"/>
</dbReference>
<evidence type="ECO:0000256" key="1">
    <source>
        <dbReference type="SAM" id="Phobius"/>
    </source>
</evidence>
<feature type="transmembrane region" description="Helical" evidence="1">
    <location>
        <begin position="186"/>
        <end position="214"/>
    </location>
</feature>
<feature type="transmembrane region" description="Helical" evidence="1">
    <location>
        <begin position="90"/>
        <end position="113"/>
    </location>
</feature>
<feature type="transmembrane region" description="Helical" evidence="1">
    <location>
        <begin position="125"/>
        <end position="146"/>
    </location>
</feature>
<feature type="transmembrane region" description="Helical" evidence="1">
    <location>
        <begin position="303"/>
        <end position="327"/>
    </location>
</feature>
<organism evidence="2 3">
    <name type="scientific">Clostridium sulfidigenes</name>
    <dbReference type="NCBI Taxonomy" id="318464"/>
    <lineage>
        <taxon>Bacteria</taxon>
        <taxon>Bacillati</taxon>
        <taxon>Bacillota</taxon>
        <taxon>Clostridia</taxon>
        <taxon>Eubacteriales</taxon>
        <taxon>Clostridiaceae</taxon>
        <taxon>Clostridium</taxon>
    </lineage>
</organism>
<proteinExistence type="predicted"/>
<keyword evidence="1" id="KW-0472">Membrane</keyword>
<dbReference type="AlphaFoldDB" id="A0A084JIV2"/>
<feature type="transmembrane region" description="Helical" evidence="1">
    <location>
        <begin position="152"/>
        <end position="174"/>
    </location>
</feature>
<keyword evidence="1" id="KW-1133">Transmembrane helix</keyword>
<reference evidence="2 3" key="1">
    <citation type="submission" date="2014-07" db="EMBL/GenBank/DDBJ databases">
        <title>Draft genome of Clostridium sulfidigenes 113A isolated from sediments associated with methane hydrate from Krishna Godavari basin.</title>
        <authorList>
            <person name="Honkalas V.S."/>
            <person name="Dabir A.P."/>
            <person name="Arora P."/>
            <person name="Dhakephalkar P.K."/>
        </authorList>
    </citation>
    <scope>NUCLEOTIDE SEQUENCE [LARGE SCALE GENOMIC DNA]</scope>
    <source>
        <strain evidence="2 3">113A</strain>
    </source>
</reference>
<dbReference type="STRING" id="318464.IO99_01630"/>
<dbReference type="InterPro" id="IPR014194">
    <property type="entry name" value="Spore_III_AE"/>
</dbReference>
<evidence type="ECO:0000313" key="3">
    <source>
        <dbReference type="Proteomes" id="UP000028542"/>
    </source>
</evidence>
<keyword evidence="3" id="KW-1185">Reference proteome</keyword>
<accession>A0A084JIV2</accession>
<comment type="caution">
    <text evidence="2">The sequence shown here is derived from an EMBL/GenBank/DDBJ whole genome shotgun (WGS) entry which is preliminary data.</text>
</comment>
<sequence>MKKSIFVLIVMIIFLIPIKAYGNDEVNIDDEQMSKINGLYDYISNLDTGTELLKDMSPKEFVQSYMKDGQGSLERKEILKMALGYLFKEIVVSFKIIGQLIIIAIVCALLNNLQNAFSNEKLCNVAYFACFSVMIILIARGFYIGVELTQQVINSISDFMVALMPVLIMLLASVGSVSQAVVMDPIIMGVCTLGTKLYSSIIIPIICMSFVLDFVNNISNEYNVKNLTSLLKKFALWVQGIFLTIFVGIITIRGIVGNSFDVVTTKTAKFAMDSFIPVVGKTLSDAFATVASYTLLLKNSVSLLGVVILISIILLPIIKIFVMGFMYKLTSALLQPVSDNKVTNIIDAAGGSLMLLGSCIICVSVMFFIMIAIIAATGKGFILM</sequence>
<feature type="transmembrane region" description="Helical" evidence="1">
    <location>
        <begin position="353"/>
        <end position="376"/>
    </location>
</feature>
<feature type="transmembrane region" description="Helical" evidence="1">
    <location>
        <begin position="234"/>
        <end position="256"/>
    </location>
</feature>
<name>A0A084JIV2_9CLOT</name>
<dbReference type="RefSeq" id="WP_035129358.1">
    <property type="nucleotide sequence ID" value="NZ_JPMD01000001.1"/>
</dbReference>
<evidence type="ECO:0000313" key="2">
    <source>
        <dbReference type="EMBL" id="KEZ88886.1"/>
    </source>
</evidence>